<name>A0A8J6B209_9EUKA</name>
<accession>A0A8J6B209</accession>
<dbReference type="Proteomes" id="UP000717585">
    <property type="component" value="Unassembled WGS sequence"/>
</dbReference>
<gene>
    <name evidence="2" type="ORF">J8273_0695</name>
</gene>
<comment type="caution">
    <text evidence="2">The sequence shown here is derived from an EMBL/GenBank/DDBJ whole genome shotgun (WGS) entry which is preliminary data.</text>
</comment>
<protein>
    <submittedName>
        <fullName evidence="2">Uncharacterized protein</fullName>
    </submittedName>
</protein>
<dbReference type="EMBL" id="JAHDYR010000001">
    <property type="protein sequence ID" value="KAG9397565.1"/>
    <property type="molecule type" value="Genomic_DNA"/>
</dbReference>
<dbReference type="AlphaFoldDB" id="A0A8J6B209"/>
<evidence type="ECO:0000256" key="1">
    <source>
        <dbReference type="SAM" id="MobiDB-lite"/>
    </source>
</evidence>
<evidence type="ECO:0000313" key="3">
    <source>
        <dbReference type="Proteomes" id="UP000717585"/>
    </source>
</evidence>
<organism evidence="2 3">
    <name type="scientific">Carpediemonas membranifera</name>
    <dbReference type="NCBI Taxonomy" id="201153"/>
    <lineage>
        <taxon>Eukaryota</taxon>
        <taxon>Metamonada</taxon>
        <taxon>Carpediemonas-like organisms</taxon>
        <taxon>Carpediemonas</taxon>
    </lineage>
</organism>
<reference evidence="2" key="1">
    <citation type="submission" date="2021-05" db="EMBL/GenBank/DDBJ databases">
        <title>A free-living protist that lacks canonical eukaryotic 1 DNA replication and segregation systems.</title>
        <authorList>
            <person name="Salas-Leiva D.E."/>
            <person name="Tromer E.C."/>
            <person name="Curtis B.A."/>
            <person name="Jerlstrom-Hultqvist J."/>
            <person name="Kolisko M."/>
            <person name="Yi Z."/>
            <person name="Salas-Leiva J.S."/>
            <person name="Gallot-Lavallee L."/>
            <person name="Kops G.J.P.L."/>
            <person name="Archibald J.M."/>
            <person name="Simpson A.G.B."/>
            <person name="Roger A.J."/>
        </authorList>
    </citation>
    <scope>NUCLEOTIDE SEQUENCE</scope>
    <source>
        <strain evidence="2">BICM</strain>
    </source>
</reference>
<feature type="compositionally biased region" description="Low complexity" evidence="1">
    <location>
        <begin position="466"/>
        <end position="478"/>
    </location>
</feature>
<keyword evidence="3" id="KW-1185">Reference proteome</keyword>
<feature type="region of interest" description="Disordered" evidence="1">
    <location>
        <begin position="586"/>
        <end position="615"/>
    </location>
</feature>
<feature type="compositionally biased region" description="Acidic residues" evidence="1">
    <location>
        <begin position="456"/>
        <end position="465"/>
    </location>
</feature>
<proteinExistence type="predicted"/>
<feature type="region of interest" description="Disordered" evidence="1">
    <location>
        <begin position="432"/>
        <end position="494"/>
    </location>
</feature>
<sequence>MNKDWYRIAAEHVEKVYASVNKLSQTQISTSFESHRTSALATTDTLFAGLQTTPLDYIPPSIPRPSMFTVKEHLDLPAAVVYEPEEDQTPFLEQLTMPHTPQPEIPVMGDQTPYQVDLATPLAALVAALVRQACPIPPTARAPDLLEAPGAVETDRGLTLQPPVIPHGLLPLSAPDPAVPQLASSTFLQASFSRTVDGAKTAPTLIDIDLSNATPPKARDFLCAGLKDLDVPQSRPQESAVLPDFTQVTRVEYPPMELPTLPTVIYHEPPPLLEVSGEPLAAPAQPPSLEKKSWAQVDYTLPWAITGKLTPPSVPDLLDGVDRASVLAADETPAMLEVEAPDPQTLEWVRGWVVWTDKARAAVLAEEGVPSYTMTPFFVAVELAQAIAQSIVSQGLRWAGSAYDQLRGAPPSPPRPAAPVTRADVADFIPDALLDPASPQPKSAQETVPQEHPEQEEPTGNDDDAPPAQAQAPTSPSAPASPIPLAPSEGGMSSLLDLNGSPILIQVGEEGRVLDSTQSSDTSTTVVLYRHPLEDCVRAVKETVKYLKTVDRIRIPLEDLVEISQRLQAIPTPPRANLRPIDLEHLGQTQPDDSAAPGPSEAHAQPAITDPIQPNAGVSDLLDTVDLDFLFGTARDIELNHALNVPAPKFHRALRVAPDTAGWVRTAIGPPHRAAPIVLDGPSLVQFTAALVSHCASHDTPLTIVGPWVKEVMPVVRRAAREAGFESDRVRCLGTPPEAHEGVVVSSVTLHDAGIYLDLPDPLEIWPIETVSLPRTALPAGLASLFILTRVIQSMSPQDAIDAMLVDHAARDTVMKHHKDLQTVSEWSCPCDKLMPERLVVVCPALGDGPLLRPLTKSTQLESAWSAGLVPVVPSDTPLGLPAEAEPFTALILAHDQEIPFESIKARFALGQASVRRIRFSTPLPLPLLPVMLHTALSPPVPPGQTVTRCTDRKATYIFDTAAAAVVCTDPSLAVPAVKTAAESNEVLLVIVIRHPESIESIKAELASMGRTVLVKSVESGEVLLKALVAFAAWRDKVFEKLGTSRTKLISDYRPTARYVGTLDLTQVKSLNPLAMSAVAALGNFDKAALQSIGLPGRAVAELEALGAARRQGGPSRASWGIL</sequence>
<evidence type="ECO:0000313" key="2">
    <source>
        <dbReference type="EMBL" id="KAG9397565.1"/>
    </source>
</evidence>